<evidence type="ECO:0000256" key="3">
    <source>
        <dbReference type="ARBA" id="ARBA00023125"/>
    </source>
</evidence>
<feature type="domain" description="Transposase IS4-like" evidence="6">
    <location>
        <begin position="81"/>
        <end position="331"/>
    </location>
</feature>
<dbReference type="OrthoDB" id="5889367at2"/>
<evidence type="ECO:0000256" key="2">
    <source>
        <dbReference type="ARBA" id="ARBA00022578"/>
    </source>
</evidence>
<dbReference type="GO" id="GO:0006313">
    <property type="term" value="P:DNA transposition"/>
    <property type="evidence" value="ECO:0007669"/>
    <property type="project" value="InterPro"/>
</dbReference>
<keyword evidence="5" id="KW-0472">Membrane</keyword>
<dbReference type="SUPFAM" id="SSF53098">
    <property type="entry name" value="Ribonuclease H-like"/>
    <property type="match status" value="1"/>
</dbReference>
<organism evidence="7 8">
    <name type="scientific">Methylotuvimicrobium buryatense</name>
    <name type="common">Methylomicrobium buryatense</name>
    <dbReference type="NCBI Taxonomy" id="95641"/>
    <lineage>
        <taxon>Bacteria</taxon>
        <taxon>Pseudomonadati</taxon>
        <taxon>Pseudomonadota</taxon>
        <taxon>Gammaproteobacteria</taxon>
        <taxon>Methylococcales</taxon>
        <taxon>Methylococcaceae</taxon>
        <taxon>Methylotuvimicrobium</taxon>
    </lineage>
</organism>
<keyword evidence="5" id="KW-0812">Transmembrane</keyword>
<dbReference type="PANTHER" id="PTHR33258">
    <property type="entry name" value="TRANSPOSASE INSL FOR INSERTION SEQUENCE ELEMENT IS186A-RELATED"/>
    <property type="match status" value="1"/>
</dbReference>
<dbReference type="KEGG" id="mbur:EQU24_17670"/>
<accession>A0A4V1IK69</accession>
<keyword evidence="5" id="KW-1133">Transmembrane helix</keyword>
<name>A0A4V1IK69_METBY</name>
<dbReference type="Pfam" id="PF01609">
    <property type="entry name" value="DDE_Tnp_1"/>
    <property type="match status" value="1"/>
</dbReference>
<protein>
    <submittedName>
        <fullName evidence="7">IS4 family transposase</fullName>
    </submittedName>
</protein>
<evidence type="ECO:0000256" key="1">
    <source>
        <dbReference type="ARBA" id="ARBA00010075"/>
    </source>
</evidence>
<evidence type="ECO:0000313" key="8">
    <source>
        <dbReference type="Proteomes" id="UP000305881"/>
    </source>
</evidence>
<keyword evidence="3" id="KW-0238">DNA-binding</keyword>
<feature type="transmembrane region" description="Helical" evidence="5">
    <location>
        <begin position="160"/>
        <end position="180"/>
    </location>
</feature>
<evidence type="ECO:0000256" key="5">
    <source>
        <dbReference type="SAM" id="Phobius"/>
    </source>
</evidence>
<dbReference type="NCBIfam" id="NF033592">
    <property type="entry name" value="transpos_IS4_1"/>
    <property type="match status" value="1"/>
</dbReference>
<proteinExistence type="inferred from homology"/>
<evidence type="ECO:0000256" key="4">
    <source>
        <dbReference type="ARBA" id="ARBA00023172"/>
    </source>
</evidence>
<dbReference type="RefSeq" id="WP_138767208.1">
    <property type="nucleotide sequence ID" value="NZ_CP035467.1"/>
</dbReference>
<keyword evidence="8" id="KW-1185">Reference proteome</keyword>
<dbReference type="GO" id="GO:0004803">
    <property type="term" value="F:transposase activity"/>
    <property type="evidence" value="ECO:0007669"/>
    <property type="project" value="InterPro"/>
</dbReference>
<dbReference type="GO" id="GO:0003677">
    <property type="term" value="F:DNA binding"/>
    <property type="evidence" value="ECO:0007669"/>
    <property type="project" value="UniProtKB-KW"/>
</dbReference>
<sequence>MQRLLAQVISCSFLSEPTISYEGLCDSLEERSGVDLTPQALCGRMNSDGAVQFMEAALTKTLRETVGPPLTAQEAAWLAPFPRVLLQDSSQIEVNEALTEAFKGSGGNASTASVKIDFSYDVKNERAEHIAIRQGTDSDQGFATDVLARVRKGDLIIRDLGYFSLAAFAQIMLIGAYFLSRLSYTVNLYKSADEAASPINLIQYINRFGGGQQTMEFSLFVGEKHRLPIRLVVYRLPQEVYRKRQKAAIKTAKRKGRRARLSYLKFLKYSFFMTNVPADVWPKEALGTLYRLRWQVELTFKHWKSLFCIDLLKGTRPERIRCLLYGRLIVILTVQRLLALAARQAENEGRELSFDKAIQWLLRQDRFLKAFVARQFDTLMRKLLGNLRRLLKAKRKRRTTRQLITQQVGYLDSFSDSSEELDNGLAAGSYA</sequence>
<dbReference type="AlphaFoldDB" id="A0A4V1IK69"/>
<keyword evidence="4" id="KW-0233">DNA recombination</keyword>
<evidence type="ECO:0000259" key="6">
    <source>
        <dbReference type="Pfam" id="PF01609"/>
    </source>
</evidence>
<dbReference type="PANTHER" id="PTHR33258:SF1">
    <property type="entry name" value="TRANSPOSASE INSL FOR INSERTION SEQUENCE ELEMENT IS186A-RELATED"/>
    <property type="match status" value="1"/>
</dbReference>
<dbReference type="EMBL" id="CP035467">
    <property type="protein sequence ID" value="QCW83865.1"/>
    <property type="molecule type" value="Genomic_DNA"/>
</dbReference>
<reference evidence="8" key="1">
    <citation type="journal article" date="2019" name="J. Bacteriol.">
        <title>A Mutagenic Screen Identifies a TonB-Dependent Receptor Required for the Lanthanide Metal Switch in the Type I Methanotroph 'Methylotuvimicrobium buryatense' 5GB1C.</title>
        <authorList>
            <person name="Groom J.D."/>
            <person name="Ford S.M."/>
            <person name="Pesesky M.W."/>
            <person name="Lidstrom M.E."/>
        </authorList>
    </citation>
    <scope>NUCLEOTIDE SEQUENCE [LARGE SCALE GENOMIC DNA]</scope>
    <source>
        <strain evidence="8">5GB1C</strain>
    </source>
</reference>
<dbReference type="InterPro" id="IPR002559">
    <property type="entry name" value="Transposase_11"/>
</dbReference>
<dbReference type="InterPro" id="IPR012337">
    <property type="entry name" value="RNaseH-like_sf"/>
</dbReference>
<dbReference type="InterPro" id="IPR047952">
    <property type="entry name" value="Transpos_IS4"/>
</dbReference>
<keyword evidence="2" id="KW-0815">Transposition</keyword>
<evidence type="ECO:0000313" key="7">
    <source>
        <dbReference type="EMBL" id="QCW83865.1"/>
    </source>
</evidence>
<comment type="similarity">
    <text evidence="1">Belongs to the transposase 11 family.</text>
</comment>
<gene>
    <name evidence="7" type="ORF">EQU24_17670</name>
</gene>
<dbReference type="Proteomes" id="UP000305881">
    <property type="component" value="Chromosome"/>
</dbReference>